<protein>
    <submittedName>
        <fullName evidence="2">Helix-turn-helix domain-containing protein</fullName>
    </submittedName>
</protein>
<dbReference type="InterPro" id="IPR036390">
    <property type="entry name" value="WH_DNA-bd_sf"/>
</dbReference>
<dbReference type="SUPFAM" id="SSF46785">
    <property type="entry name" value="Winged helix' DNA-binding domain"/>
    <property type="match status" value="1"/>
</dbReference>
<evidence type="ECO:0000259" key="1">
    <source>
        <dbReference type="SMART" id="SM00418"/>
    </source>
</evidence>
<dbReference type="InterPro" id="IPR036388">
    <property type="entry name" value="WH-like_DNA-bd_sf"/>
</dbReference>
<name>A0ABY6BEJ6_9GAMM</name>
<feature type="domain" description="HTH arsR-type" evidence="1">
    <location>
        <begin position="5"/>
        <end position="84"/>
    </location>
</feature>
<keyword evidence="3" id="KW-1185">Reference proteome</keyword>
<dbReference type="SMART" id="SM00418">
    <property type="entry name" value="HTH_ARSR"/>
    <property type="match status" value="1"/>
</dbReference>
<evidence type="ECO:0000313" key="3">
    <source>
        <dbReference type="Proteomes" id="UP001064632"/>
    </source>
</evidence>
<organism evidence="2 3">
    <name type="scientific">Tahibacter amnicola</name>
    <dbReference type="NCBI Taxonomy" id="2976241"/>
    <lineage>
        <taxon>Bacteria</taxon>
        <taxon>Pseudomonadati</taxon>
        <taxon>Pseudomonadota</taxon>
        <taxon>Gammaproteobacteria</taxon>
        <taxon>Lysobacterales</taxon>
        <taxon>Rhodanobacteraceae</taxon>
        <taxon>Tahibacter</taxon>
    </lineage>
</organism>
<proteinExistence type="predicted"/>
<accession>A0ABY6BEJ6</accession>
<evidence type="ECO:0000313" key="2">
    <source>
        <dbReference type="EMBL" id="UXI68453.1"/>
    </source>
</evidence>
<dbReference type="CDD" id="cd00090">
    <property type="entry name" value="HTH_ARSR"/>
    <property type="match status" value="1"/>
</dbReference>
<dbReference type="Gene3D" id="1.10.10.10">
    <property type="entry name" value="Winged helix-like DNA-binding domain superfamily/Winged helix DNA-binding domain"/>
    <property type="match status" value="1"/>
</dbReference>
<gene>
    <name evidence="2" type="ORF">N4264_02025</name>
</gene>
<dbReference type="InterPro" id="IPR001845">
    <property type="entry name" value="HTH_ArsR_DNA-bd_dom"/>
</dbReference>
<dbReference type="InterPro" id="IPR011991">
    <property type="entry name" value="ArsR-like_HTH"/>
</dbReference>
<dbReference type="Proteomes" id="UP001064632">
    <property type="component" value="Chromosome"/>
</dbReference>
<sequence length="186" mass="20697">MESPREIRALATSARQELIDTLEALGGEATVAQLAENLGKPADGLYYHLRVLVKAGLLVDATGEDGVKRFRSTAGPGARLQLRYVPRQRKNREAVNQVVASLLRNASRDFERAIENPDVVVEGPARALWASRTKGWVGERELVEINQLLHRLGALLHKKRAPERDQLIALAWVLAPMDVRVRGKDR</sequence>
<dbReference type="EMBL" id="CP104694">
    <property type="protein sequence ID" value="UXI68453.1"/>
    <property type="molecule type" value="Genomic_DNA"/>
</dbReference>
<dbReference type="RefSeq" id="WP_261695413.1">
    <property type="nucleotide sequence ID" value="NZ_CP104694.1"/>
</dbReference>
<dbReference type="Pfam" id="PF12840">
    <property type="entry name" value="HTH_20"/>
    <property type="match status" value="1"/>
</dbReference>
<reference evidence="2" key="1">
    <citation type="submission" date="2022-09" db="EMBL/GenBank/DDBJ databases">
        <title>Tahibacter sp. nov., isolated from a fresh water.</title>
        <authorList>
            <person name="Baek J.H."/>
            <person name="Lee J.K."/>
            <person name="Kim J.M."/>
            <person name="Jeon C.O."/>
        </authorList>
    </citation>
    <scope>NUCLEOTIDE SEQUENCE</scope>
    <source>
        <strain evidence="2">W38</strain>
    </source>
</reference>